<feature type="transmembrane region" description="Helical" evidence="1">
    <location>
        <begin position="126"/>
        <end position="149"/>
    </location>
</feature>
<evidence type="ECO:0000256" key="1">
    <source>
        <dbReference type="SAM" id="Phobius"/>
    </source>
</evidence>
<dbReference type="AlphaFoldDB" id="A0A6C0JXY3"/>
<reference evidence="2" key="1">
    <citation type="journal article" date="2020" name="Nature">
        <title>Giant virus diversity and host interactions through global metagenomics.</title>
        <authorList>
            <person name="Schulz F."/>
            <person name="Roux S."/>
            <person name="Paez-Espino D."/>
            <person name="Jungbluth S."/>
            <person name="Walsh D.A."/>
            <person name="Denef V.J."/>
            <person name="McMahon K.D."/>
            <person name="Konstantinidis K.T."/>
            <person name="Eloe-Fadrosh E.A."/>
            <person name="Kyrpides N.C."/>
            <person name="Woyke T."/>
        </authorList>
    </citation>
    <scope>NUCLEOTIDE SEQUENCE</scope>
    <source>
        <strain evidence="2">GVMAG-S-1101164-67</strain>
    </source>
</reference>
<feature type="transmembrane region" description="Helical" evidence="1">
    <location>
        <begin position="83"/>
        <end position="105"/>
    </location>
</feature>
<feature type="transmembrane region" description="Helical" evidence="1">
    <location>
        <begin position="20"/>
        <end position="39"/>
    </location>
</feature>
<keyword evidence="1" id="KW-1133">Transmembrane helix</keyword>
<keyword evidence="1" id="KW-0472">Membrane</keyword>
<evidence type="ECO:0000313" key="2">
    <source>
        <dbReference type="EMBL" id="QHU10359.1"/>
    </source>
</evidence>
<sequence>MYMFTNIANYNNTTDYLPLLNGVLITDLFVILCLNTKLIKSVVLRKWYDQYNLSAVIADVLIILIGLIIARAIYYYVFDTFSIIKFVFLAVLVQVIHDILFYIFFTNVPRGINKMLDTFKDYANEASYKAILADSGMMIMASLLTSYLAGKSVNTNIIVLIAFVYILPYLLYN</sequence>
<dbReference type="EMBL" id="MN740754">
    <property type="protein sequence ID" value="QHU10359.1"/>
    <property type="molecule type" value="Genomic_DNA"/>
</dbReference>
<protein>
    <submittedName>
        <fullName evidence="2">Uncharacterized protein</fullName>
    </submittedName>
</protein>
<proteinExistence type="predicted"/>
<accession>A0A6C0JXY3</accession>
<keyword evidence="1" id="KW-0812">Transmembrane</keyword>
<feature type="transmembrane region" description="Helical" evidence="1">
    <location>
        <begin position="155"/>
        <end position="172"/>
    </location>
</feature>
<feature type="transmembrane region" description="Helical" evidence="1">
    <location>
        <begin position="51"/>
        <end position="77"/>
    </location>
</feature>
<organism evidence="2">
    <name type="scientific">viral metagenome</name>
    <dbReference type="NCBI Taxonomy" id="1070528"/>
    <lineage>
        <taxon>unclassified sequences</taxon>
        <taxon>metagenomes</taxon>
        <taxon>organismal metagenomes</taxon>
    </lineage>
</organism>
<name>A0A6C0JXY3_9ZZZZ</name>